<evidence type="ECO:0000313" key="4">
    <source>
        <dbReference type="Proteomes" id="UP000014074"/>
    </source>
</evidence>
<protein>
    <submittedName>
        <fullName evidence="3">Putative c6 zinc finger domain containing protein</fullName>
    </submittedName>
</protein>
<gene>
    <name evidence="3" type="ORF">UCRPA7_2351</name>
</gene>
<dbReference type="PANTHER" id="PTHR31001">
    <property type="entry name" value="UNCHARACTERIZED TRANSCRIPTIONAL REGULATORY PROTEIN"/>
    <property type="match status" value="1"/>
</dbReference>
<evidence type="ECO:0000256" key="2">
    <source>
        <dbReference type="ARBA" id="ARBA00023242"/>
    </source>
</evidence>
<dbReference type="AlphaFoldDB" id="R8BS03"/>
<dbReference type="GO" id="GO:0005634">
    <property type="term" value="C:nucleus"/>
    <property type="evidence" value="ECO:0007669"/>
    <property type="project" value="UniProtKB-SubCell"/>
</dbReference>
<keyword evidence="2" id="KW-0539">Nucleus</keyword>
<keyword evidence="4" id="KW-1185">Reference proteome</keyword>
<evidence type="ECO:0000256" key="1">
    <source>
        <dbReference type="ARBA" id="ARBA00004123"/>
    </source>
</evidence>
<dbReference type="eggNOG" id="ENOG502S23M">
    <property type="taxonomic scope" value="Eukaryota"/>
</dbReference>
<dbReference type="HOGENOM" id="CLU_659817_0_0_1"/>
<proteinExistence type="predicted"/>
<sequence length="468" mass="52683">MAQCELFWKTGKHEHPLWMALYLSVLSTAVWCSQNSNRFQGLLGMRLPQNLAADLWAAMMEVLASGKYTENLSIFSIQAIVISTEVAHNLGKSESNAVLVAAAVRIAQCLGLHKISDAPQPGILTAETWYGRVEREVGKRLWCILRIQDHFAIYFTDSYVIHTLYFSTSLPANCDDHDLEARSPDVPTISSYTRSLVQIAALIPELLDSLAAVRAQPLTVHEKYDLVLKADQRMRQLVATIPSFLLQEQPREVLVDHPWLDVARHSLTVTAADKIIMIHRPFLVQSFISPQYHYTRSTCVAAATTLLRAHEQIYLADDISIWTHSAFCVTAAIVLSLELLYRQPSEAGPDASTAEQRDTYMSLILRTKEHLLERKNDVVAERAARLIEACLEMERVISAGGTSDEDRSPRVDHFHEIISKFLGTRISENDWLLAENNTGMIQDGDDAIRGLTNTDFDIWFDQYFGSVL</sequence>
<dbReference type="RefSeq" id="XP_007913113.1">
    <property type="nucleotide sequence ID" value="XM_007914922.1"/>
</dbReference>
<accession>R8BS03</accession>
<dbReference type="CDD" id="cd12148">
    <property type="entry name" value="fungal_TF_MHR"/>
    <property type="match status" value="1"/>
</dbReference>
<evidence type="ECO:0000313" key="3">
    <source>
        <dbReference type="EMBL" id="EOO02147.1"/>
    </source>
</evidence>
<dbReference type="Proteomes" id="UP000014074">
    <property type="component" value="Unassembled WGS sequence"/>
</dbReference>
<dbReference type="EMBL" id="KB932931">
    <property type="protein sequence ID" value="EOO02147.1"/>
    <property type="molecule type" value="Genomic_DNA"/>
</dbReference>
<dbReference type="OrthoDB" id="410267at2759"/>
<dbReference type="InterPro" id="IPR050613">
    <property type="entry name" value="Sec_Metabolite_Reg"/>
</dbReference>
<organism evidence="3 4">
    <name type="scientific">Phaeoacremonium minimum (strain UCR-PA7)</name>
    <name type="common">Esca disease fungus</name>
    <name type="synonym">Togninia minima</name>
    <dbReference type="NCBI Taxonomy" id="1286976"/>
    <lineage>
        <taxon>Eukaryota</taxon>
        <taxon>Fungi</taxon>
        <taxon>Dikarya</taxon>
        <taxon>Ascomycota</taxon>
        <taxon>Pezizomycotina</taxon>
        <taxon>Sordariomycetes</taxon>
        <taxon>Sordariomycetidae</taxon>
        <taxon>Togniniales</taxon>
        <taxon>Togniniaceae</taxon>
        <taxon>Phaeoacremonium</taxon>
    </lineage>
</organism>
<name>R8BS03_PHAM7</name>
<comment type="subcellular location">
    <subcellularLocation>
        <location evidence="1">Nucleus</location>
    </subcellularLocation>
</comment>
<dbReference type="GeneID" id="19322591"/>
<dbReference type="KEGG" id="tmn:UCRPA7_2351"/>
<dbReference type="PANTHER" id="PTHR31001:SF90">
    <property type="entry name" value="CENTROMERE DNA-BINDING PROTEIN COMPLEX CBF3 SUBUNIT B"/>
    <property type="match status" value="1"/>
</dbReference>
<reference evidence="4" key="1">
    <citation type="journal article" date="2013" name="Genome Announc.">
        <title>Draft genome sequence of the ascomycete Phaeoacremonium aleophilum strain UCR-PA7, a causal agent of the esca disease complex in grapevines.</title>
        <authorList>
            <person name="Blanco-Ulate B."/>
            <person name="Rolshausen P."/>
            <person name="Cantu D."/>
        </authorList>
    </citation>
    <scope>NUCLEOTIDE SEQUENCE [LARGE SCALE GENOMIC DNA]</scope>
    <source>
        <strain evidence="4">UCR-PA7</strain>
    </source>
</reference>